<dbReference type="InterPro" id="IPR018998">
    <property type="entry name" value="EndoU_C"/>
</dbReference>
<comment type="subunit">
    <text evidence="3 11">Monomer.</text>
</comment>
<keyword evidence="8 11" id="KW-0694">RNA-binding</keyword>
<evidence type="ECO:0000256" key="4">
    <source>
        <dbReference type="ARBA" id="ARBA00022722"/>
    </source>
</evidence>
<dbReference type="InterPro" id="IPR039787">
    <property type="entry name" value="ENDOU"/>
</dbReference>
<feature type="domain" description="EndoU" evidence="12">
    <location>
        <begin position="1"/>
        <end position="274"/>
    </location>
</feature>
<evidence type="ECO:0000256" key="1">
    <source>
        <dbReference type="ARBA" id="ARBA00001936"/>
    </source>
</evidence>
<evidence type="ECO:0000256" key="6">
    <source>
        <dbReference type="ARBA" id="ARBA00022759"/>
    </source>
</evidence>
<dbReference type="Proteomes" id="UP001159428">
    <property type="component" value="Unassembled WGS sequence"/>
</dbReference>
<accession>A0AAU9WCW2</accession>
<dbReference type="EC" id="4.6.1.-" evidence="11"/>
<evidence type="ECO:0000259" key="12">
    <source>
        <dbReference type="PROSITE" id="PS51959"/>
    </source>
</evidence>
<evidence type="ECO:0000256" key="3">
    <source>
        <dbReference type="ARBA" id="ARBA00011245"/>
    </source>
</evidence>
<evidence type="ECO:0000313" key="13">
    <source>
        <dbReference type="EMBL" id="CAH3105625.1"/>
    </source>
</evidence>
<dbReference type="Pfam" id="PF09412">
    <property type="entry name" value="XendoU"/>
    <property type="match status" value="1"/>
</dbReference>
<comment type="caution">
    <text evidence="13">The sequence shown here is derived from an EMBL/GenBank/DDBJ whole genome shotgun (WGS) entry which is preliminary data.</text>
</comment>
<dbReference type="GO" id="GO:0046872">
    <property type="term" value="F:metal ion binding"/>
    <property type="evidence" value="ECO:0007669"/>
    <property type="project" value="UniProtKB-UniRule"/>
</dbReference>
<evidence type="ECO:0000313" key="14">
    <source>
        <dbReference type="Proteomes" id="UP001159428"/>
    </source>
</evidence>
<evidence type="ECO:0000256" key="11">
    <source>
        <dbReference type="RuleBase" id="RU367085"/>
    </source>
</evidence>
<dbReference type="EMBL" id="CALNXJ010000010">
    <property type="protein sequence ID" value="CAH3105625.1"/>
    <property type="molecule type" value="Genomic_DNA"/>
</dbReference>
<dbReference type="SUPFAM" id="SSF142877">
    <property type="entry name" value="EndoU-like"/>
    <property type="match status" value="1"/>
</dbReference>
<proteinExistence type="inferred from homology"/>
<keyword evidence="9 11" id="KW-0464">Manganese</keyword>
<dbReference type="InterPro" id="IPR037227">
    <property type="entry name" value="EndoU-like"/>
</dbReference>
<dbReference type="GO" id="GO:0016787">
    <property type="term" value="F:hydrolase activity"/>
    <property type="evidence" value="ECO:0007669"/>
    <property type="project" value="UniProtKB-KW"/>
</dbReference>
<name>A0AAU9WCW2_9CNID</name>
<dbReference type="GO" id="GO:0016829">
    <property type="term" value="F:lyase activity"/>
    <property type="evidence" value="ECO:0007669"/>
    <property type="project" value="UniProtKB-KW"/>
</dbReference>
<comment type="similarity">
    <text evidence="2 11">Belongs to the ENDOU family.</text>
</comment>
<sequence>MWNNAGNNLIVPGELTVNPVANANPLFTVVPGAGGVGKIASPVFQRFRDLMVDYQAAQPAPTQQHINDFLTAVTQPGGPMQAALNYLLTQPGSLPAGVANLQQFRPILEALWFQNSNGFKHVFVGNHRNVNDFNGFHNWYQFYLEQGRNPTQTTNIAFNPQPAHLPPFVGNRLPFFLRGLTFTWRGANKIPPGTSSCMFVGTSPAFDLAMFTACVLRGRAPGGGVIGGNGNRETQCECNIHVPAAGLPQSLVRFKTVENPHNGRVVTAFPRNVL</sequence>
<comment type="catalytic activity">
    <reaction evidence="11">
        <text>ribonucleotidyl-uridine-RNA = a 5'-end dephospho-uridine-RNA + a 3'-end 2',3'-cyclophospho-ribonucleotide-RNA</text>
        <dbReference type="Rhea" id="RHEA:67792"/>
        <dbReference type="Rhea" id="RHEA-COMP:10464"/>
        <dbReference type="Rhea" id="RHEA-COMP:17354"/>
        <dbReference type="Rhea" id="RHEA-COMP:17356"/>
        <dbReference type="ChEBI" id="CHEBI:83064"/>
        <dbReference type="ChEBI" id="CHEBI:173117"/>
        <dbReference type="ChEBI" id="CHEBI:173224"/>
    </reaction>
</comment>
<keyword evidence="6 11" id="KW-0255">Endonuclease</keyword>
<evidence type="ECO:0000256" key="7">
    <source>
        <dbReference type="ARBA" id="ARBA00022801"/>
    </source>
</evidence>
<keyword evidence="4 11" id="KW-0540">Nuclease</keyword>
<dbReference type="AlphaFoldDB" id="A0AAU9WCW2"/>
<dbReference type="PROSITE" id="PS51959">
    <property type="entry name" value="ENDOU"/>
    <property type="match status" value="1"/>
</dbReference>
<reference evidence="13 14" key="1">
    <citation type="submission" date="2022-05" db="EMBL/GenBank/DDBJ databases">
        <authorList>
            <consortium name="Genoscope - CEA"/>
            <person name="William W."/>
        </authorList>
    </citation>
    <scope>NUCLEOTIDE SEQUENCE [LARGE SCALE GENOMIC DNA]</scope>
</reference>
<comment type="cofactor">
    <cofactor evidence="1 11">
        <name>Mn(2+)</name>
        <dbReference type="ChEBI" id="CHEBI:29035"/>
    </cofactor>
</comment>
<dbReference type="GO" id="GO:0004521">
    <property type="term" value="F:RNA endonuclease activity"/>
    <property type="evidence" value="ECO:0007669"/>
    <property type="project" value="UniProtKB-UniRule"/>
</dbReference>
<keyword evidence="7 11" id="KW-0378">Hydrolase</keyword>
<keyword evidence="10" id="KW-0456">Lyase</keyword>
<gene>
    <name evidence="13" type="ORF">PMEA_00002005</name>
</gene>
<evidence type="ECO:0000256" key="10">
    <source>
        <dbReference type="ARBA" id="ARBA00023239"/>
    </source>
</evidence>
<dbReference type="GO" id="GO:0003723">
    <property type="term" value="F:RNA binding"/>
    <property type="evidence" value="ECO:0007669"/>
    <property type="project" value="UniProtKB-UniRule"/>
</dbReference>
<keyword evidence="5 11" id="KW-0479">Metal-binding</keyword>
<evidence type="ECO:0000256" key="8">
    <source>
        <dbReference type="ARBA" id="ARBA00022884"/>
    </source>
</evidence>
<protein>
    <recommendedName>
        <fullName evidence="11">Uridylate-specific endoribonuclease</fullName>
        <ecNumber evidence="11">4.6.1.-</ecNumber>
    </recommendedName>
</protein>
<evidence type="ECO:0000256" key="5">
    <source>
        <dbReference type="ARBA" id="ARBA00022723"/>
    </source>
</evidence>
<dbReference type="PANTHER" id="PTHR12439">
    <property type="entry name" value="PLACENTAL PROTEIN 11-RELATED"/>
    <property type="match status" value="1"/>
</dbReference>
<organism evidence="13 14">
    <name type="scientific">Pocillopora meandrina</name>
    <dbReference type="NCBI Taxonomy" id="46732"/>
    <lineage>
        <taxon>Eukaryota</taxon>
        <taxon>Metazoa</taxon>
        <taxon>Cnidaria</taxon>
        <taxon>Anthozoa</taxon>
        <taxon>Hexacorallia</taxon>
        <taxon>Scleractinia</taxon>
        <taxon>Astrocoeniina</taxon>
        <taxon>Pocilloporidae</taxon>
        <taxon>Pocillopora</taxon>
    </lineage>
</organism>
<evidence type="ECO:0000256" key="9">
    <source>
        <dbReference type="ARBA" id="ARBA00023211"/>
    </source>
</evidence>
<dbReference type="PANTHER" id="PTHR12439:SF11">
    <property type="entry name" value="URIDYLATE-SPECIFIC ENDORIBONUCLEASE"/>
    <property type="match status" value="1"/>
</dbReference>
<keyword evidence="14" id="KW-1185">Reference proteome</keyword>
<evidence type="ECO:0000256" key="2">
    <source>
        <dbReference type="ARBA" id="ARBA00010168"/>
    </source>
</evidence>